<keyword evidence="1" id="KW-0472">Membrane</keyword>
<protein>
    <submittedName>
        <fullName evidence="2">Uncharacterized protein</fullName>
    </submittedName>
</protein>
<feature type="transmembrane region" description="Helical" evidence="1">
    <location>
        <begin position="28"/>
        <end position="45"/>
    </location>
</feature>
<dbReference type="EMBL" id="CATNWA010015961">
    <property type="protein sequence ID" value="CAI9588527.1"/>
    <property type="molecule type" value="Genomic_DNA"/>
</dbReference>
<reference evidence="2" key="1">
    <citation type="submission" date="2023-05" db="EMBL/GenBank/DDBJ databases">
        <authorList>
            <person name="Stuckert A."/>
        </authorList>
    </citation>
    <scope>NUCLEOTIDE SEQUENCE</scope>
</reference>
<dbReference type="Proteomes" id="UP001162483">
    <property type="component" value="Unassembled WGS sequence"/>
</dbReference>
<name>A0ABN9EWC7_9NEOB</name>
<evidence type="ECO:0000313" key="2">
    <source>
        <dbReference type="EMBL" id="CAI9588527.1"/>
    </source>
</evidence>
<organism evidence="2 3">
    <name type="scientific">Staurois parvus</name>
    <dbReference type="NCBI Taxonomy" id="386267"/>
    <lineage>
        <taxon>Eukaryota</taxon>
        <taxon>Metazoa</taxon>
        <taxon>Chordata</taxon>
        <taxon>Craniata</taxon>
        <taxon>Vertebrata</taxon>
        <taxon>Euteleostomi</taxon>
        <taxon>Amphibia</taxon>
        <taxon>Batrachia</taxon>
        <taxon>Anura</taxon>
        <taxon>Neobatrachia</taxon>
        <taxon>Ranoidea</taxon>
        <taxon>Ranidae</taxon>
        <taxon>Staurois</taxon>
    </lineage>
</organism>
<keyword evidence="3" id="KW-1185">Reference proteome</keyword>
<proteinExistence type="predicted"/>
<keyword evidence="1" id="KW-0812">Transmembrane</keyword>
<gene>
    <name evidence="2" type="ORF">SPARVUS_LOCUS10759920</name>
</gene>
<evidence type="ECO:0000313" key="3">
    <source>
        <dbReference type="Proteomes" id="UP001162483"/>
    </source>
</evidence>
<comment type="caution">
    <text evidence="2">The sequence shown here is derived from an EMBL/GenBank/DDBJ whole genome shotgun (WGS) entry which is preliminary data.</text>
</comment>
<sequence length="56" mass="5980">MFDPVFSDPLLLLSPINPLIEQSLGGKLYILSFVCIAVSFGGFFLDSAVQTEGQSG</sequence>
<accession>A0ABN9EWC7</accession>
<keyword evidence="1" id="KW-1133">Transmembrane helix</keyword>
<evidence type="ECO:0000256" key="1">
    <source>
        <dbReference type="SAM" id="Phobius"/>
    </source>
</evidence>